<accession>A0A0N0C433</accession>
<organism evidence="1 2">
    <name type="scientific">Paenibacillus xylanivorans</name>
    <dbReference type="NCBI Taxonomy" id="1705561"/>
    <lineage>
        <taxon>Bacteria</taxon>
        <taxon>Bacillati</taxon>
        <taxon>Bacillota</taxon>
        <taxon>Bacilli</taxon>
        <taxon>Bacillales</taxon>
        <taxon>Paenibacillaceae</taxon>
        <taxon>Paenibacillus</taxon>
    </lineage>
</organism>
<evidence type="ECO:0000313" key="2">
    <source>
        <dbReference type="Proteomes" id="UP000037688"/>
    </source>
</evidence>
<keyword evidence="2" id="KW-1185">Reference proteome</keyword>
<gene>
    <name evidence="1" type="ORF">AMS66_17615</name>
</gene>
<sequence>MSLLHVAVILPFAAGIVLAMLH</sequence>
<feature type="non-terminal residue" evidence="1">
    <location>
        <position position="22"/>
    </location>
</feature>
<dbReference type="EMBL" id="LITU01000065">
    <property type="protein sequence ID" value="KOY15221.1"/>
    <property type="molecule type" value="Genomic_DNA"/>
</dbReference>
<evidence type="ECO:0000313" key="1">
    <source>
        <dbReference type="EMBL" id="KOY15221.1"/>
    </source>
</evidence>
<dbReference type="Proteomes" id="UP000037688">
    <property type="component" value="Unassembled WGS sequence"/>
</dbReference>
<reference evidence="1 2" key="1">
    <citation type="submission" date="2015-08" db="EMBL/GenBank/DDBJ databases">
        <title>Draft genome sequence of cellulolytic and xylanolytic Paenibacillus sp. A59, isolated from a decaying forest soil from Patagonia, Argentina.</title>
        <authorList>
            <person name="Ghio S."/>
            <person name="Caceres A.M."/>
            <person name="Talia P."/>
            <person name="Grasso D."/>
            <person name="Campos E."/>
        </authorList>
    </citation>
    <scope>NUCLEOTIDE SEQUENCE [LARGE SCALE GENOMIC DNA]</scope>
    <source>
        <strain evidence="1 2">A59</strain>
    </source>
</reference>
<dbReference type="AlphaFoldDB" id="A0A0N0C433"/>
<proteinExistence type="predicted"/>
<protein>
    <submittedName>
        <fullName evidence="1">Cation:proton antiporter</fullName>
    </submittedName>
</protein>
<name>A0A0N0C433_9BACL</name>
<comment type="caution">
    <text evidence="1">The sequence shown here is derived from an EMBL/GenBank/DDBJ whole genome shotgun (WGS) entry which is preliminary data.</text>
</comment>